<evidence type="ECO:0000313" key="3">
    <source>
        <dbReference type="Proteomes" id="UP001633002"/>
    </source>
</evidence>
<dbReference type="EMBL" id="JBJQOH010000004">
    <property type="protein sequence ID" value="KAL3690550.1"/>
    <property type="molecule type" value="Genomic_DNA"/>
</dbReference>
<name>A0ABD3HJS6_9MARC</name>
<evidence type="ECO:0008006" key="4">
    <source>
        <dbReference type="Google" id="ProtNLM"/>
    </source>
</evidence>
<comment type="caution">
    <text evidence="2">The sequence shown here is derived from an EMBL/GenBank/DDBJ whole genome shotgun (WGS) entry which is preliminary data.</text>
</comment>
<dbReference type="Proteomes" id="UP001633002">
    <property type="component" value="Unassembled WGS sequence"/>
</dbReference>
<proteinExistence type="predicted"/>
<feature type="compositionally biased region" description="Acidic residues" evidence="1">
    <location>
        <begin position="88"/>
        <end position="102"/>
    </location>
</feature>
<keyword evidence="3" id="KW-1185">Reference proteome</keyword>
<gene>
    <name evidence="2" type="ORF">R1sor_016859</name>
</gene>
<feature type="region of interest" description="Disordered" evidence="1">
    <location>
        <begin position="83"/>
        <end position="102"/>
    </location>
</feature>
<reference evidence="2 3" key="1">
    <citation type="submission" date="2024-09" db="EMBL/GenBank/DDBJ databases">
        <title>Chromosome-scale assembly of Riccia sorocarpa.</title>
        <authorList>
            <person name="Paukszto L."/>
        </authorList>
    </citation>
    <scope>NUCLEOTIDE SEQUENCE [LARGE SCALE GENOMIC DNA]</scope>
    <source>
        <strain evidence="2">LP-2024</strain>
        <tissue evidence="2">Aerial parts of the thallus</tissue>
    </source>
</reference>
<evidence type="ECO:0000256" key="1">
    <source>
        <dbReference type="SAM" id="MobiDB-lite"/>
    </source>
</evidence>
<protein>
    <recommendedName>
        <fullName evidence="4">Chlororespiratory reduction 4</fullName>
    </recommendedName>
</protein>
<evidence type="ECO:0000313" key="2">
    <source>
        <dbReference type="EMBL" id="KAL3690550.1"/>
    </source>
</evidence>
<sequence length="158" mass="17945">MASTSMQLRGLGLSCKPSTGVRSLSCGQASIAKSSSRVELGYLVLKSSEFWCGNESTKSNWIVSGRRRSRSLTSKAVEESFNASNVAVEEEQQQELSPEDEQDQRDIVIGLLRKKRDMTFNEVRLTVMIEDPREVERRRQLGIEWDAPGKIWETLFWT</sequence>
<dbReference type="AlphaFoldDB" id="A0ABD3HJS6"/>
<organism evidence="2 3">
    <name type="scientific">Riccia sorocarpa</name>
    <dbReference type="NCBI Taxonomy" id="122646"/>
    <lineage>
        <taxon>Eukaryota</taxon>
        <taxon>Viridiplantae</taxon>
        <taxon>Streptophyta</taxon>
        <taxon>Embryophyta</taxon>
        <taxon>Marchantiophyta</taxon>
        <taxon>Marchantiopsida</taxon>
        <taxon>Marchantiidae</taxon>
        <taxon>Marchantiales</taxon>
        <taxon>Ricciaceae</taxon>
        <taxon>Riccia</taxon>
    </lineage>
</organism>
<accession>A0ABD3HJS6</accession>